<name>A0A3P8WYT6_CYNSE</name>
<evidence type="ECO:0000256" key="1">
    <source>
        <dbReference type="SAM" id="SignalP"/>
    </source>
</evidence>
<keyword evidence="1" id="KW-0732">Signal</keyword>
<keyword evidence="4" id="KW-1185">Reference proteome</keyword>
<dbReference type="InterPro" id="IPR019749">
    <property type="entry name" value="Band_41_domain"/>
</dbReference>
<dbReference type="InterPro" id="IPR035963">
    <property type="entry name" value="FERM_2"/>
</dbReference>
<dbReference type="InterPro" id="IPR029071">
    <property type="entry name" value="Ubiquitin-like_domsf"/>
</dbReference>
<feature type="signal peptide" evidence="1">
    <location>
        <begin position="1"/>
        <end position="18"/>
    </location>
</feature>
<dbReference type="Gene3D" id="3.10.20.90">
    <property type="entry name" value="Phosphatidylinositol 3-kinase Catalytic Subunit, Chain A, domain 1"/>
    <property type="match status" value="1"/>
</dbReference>
<reference evidence="3" key="2">
    <citation type="submission" date="2025-08" db="UniProtKB">
        <authorList>
            <consortium name="Ensembl"/>
        </authorList>
    </citation>
    <scope>IDENTIFICATION</scope>
</reference>
<evidence type="ECO:0000313" key="3">
    <source>
        <dbReference type="Ensembl" id="ENSCSEP00000031742.1"/>
    </source>
</evidence>
<evidence type="ECO:0000259" key="2">
    <source>
        <dbReference type="PROSITE" id="PS50057"/>
    </source>
</evidence>
<dbReference type="AlphaFoldDB" id="A0A3P8WYT6"/>
<dbReference type="InterPro" id="IPR000299">
    <property type="entry name" value="FERM_domain"/>
</dbReference>
<dbReference type="PANTHER" id="PTHR46900:SF4">
    <property type="entry name" value="FERM AND PDZ DOMAIN CONTAINING 2"/>
    <property type="match status" value="1"/>
</dbReference>
<reference evidence="3 4" key="1">
    <citation type="journal article" date="2014" name="Nat. Genet.">
        <title>Whole-genome sequence of a flatfish provides insights into ZW sex chromosome evolution and adaptation to a benthic lifestyle.</title>
        <authorList>
            <person name="Chen S."/>
            <person name="Zhang G."/>
            <person name="Shao C."/>
            <person name="Huang Q."/>
            <person name="Liu G."/>
            <person name="Zhang P."/>
            <person name="Song W."/>
            <person name="An N."/>
            <person name="Chalopin D."/>
            <person name="Volff J.N."/>
            <person name="Hong Y."/>
            <person name="Li Q."/>
            <person name="Sha Z."/>
            <person name="Zhou H."/>
            <person name="Xie M."/>
            <person name="Yu Q."/>
            <person name="Liu Y."/>
            <person name="Xiang H."/>
            <person name="Wang N."/>
            <person name="Wu K."/>
            <person name="Yang C."/>
            <person name="Zhou Q."/>
            <person name="Liao X."/>
            <person name="Yang L."/>
            <person name="Hu Q."/>
            <person name="Zhang J."/>
            <person name="Meng L."/>
            <person name="Jin L."/>
            <person name="Tian Y."/>
            <person name="Lian J."/>
            <person name="Yang J."/>
            <person name="Miao G."/>
            <person name="Liu S."/>
            <person name="Liang Z."/>
            <person name="Yan F."/>
            <person name="Li Y."/>
            <person name="Sun B."/>
            <person name="Zhang H."/>
            <person name="Zhang J."/>
            <person name="Zhu Y."/>
            <person name="Du M."/>
            <person name="Zhao Y."/>
            <person name="Schartl M."/>
            <person name="Tang Q."/>
            <person name="Wang J."/>
        </authorList>
    </citation>
    <scope>NUCLEOTIDE SEQUENCE</scope>
</reference>
<dbReference type="PANTHER" id="PTHR46900">
    <property type="entry name" value="TYROSINE-PROTEIN PHOSPHATASE NON-RECEPTOR TYPE 13"/>
    <property type="match status" value="1"/>
</dbReference>
<sequence length="134" mass="15528">FLLRLVSCSASSLLMCSTCDVFDMIVAHSNLIEHFYFGLFFFVDNDSKISKVAPESWKKVPSTTFVLFFRVKFFVSDISLIFQTRHQYYLQLRRDLLEGRLSCHEETALYLGGLALQTEYGDCMPEVSWSVREV</sequence>
<dbReference type="GeneTree" id="ENSGT00940000160066"/>
<dbReference type="InParanoid" id="A0A3P8WYT6"/>
<dbReference type="Proteomes" id="UP000265120">
    <property type="component" value="Chromosome 8"/>
</dbReference>
<proteinExistence type="predicted"/>
<dbReference type="PROSITE" id="PS50057">
    <property type="entry name" value="FERM_3"/>
    <property type="match status" value="1"/>
</dbReference>
<dbReference type="Ensembl" id="ENSCSET00000032152.1">
    <property type="protein sequence ID" value="ENSCSEP00000031742.1"/>
    <property type="gene ID" value="ENSCSEG00000020346.1"/>
</dbReference>
<dbReference type="STRING" id="244447.ENSCSEP00000031742"/>
<dbReference type="CDD" id="cd14473">
    <property type="entry name" value="FERM_B-lobe"/>
    <property type="match status" value="1"/>
</dbReference>
<dbReference type="SUPFAM" id="SSF54236">
    <property type="entry name" value="Ubiquitin-like"/>
    <property type="match status" value="1"/>
</dbReference>
<accession>A0A3P8WYT6</accession>
<organism evidence="3 4">
    <name type="scientific">Cynoglossus semilaevis</name>
    <name type="common">Tongue sole</name>
    <dbReference type="NCBI Taxonomy" id="244447"/>
    <lineage>
        <taxon>Eukaryota</taxon>
        <taxon>Metazoa</taxon>
        <taxon>Chordata</taxon>
        <taxon>Craniata</taxon>
        <taxon>Vertebrata</taxon>
        <taxon>Euteleostomi</taxon>
        <taxon>Actinopterygii</taxon>
        <taxon>Neopterygii</taxon>
        <taxon>Teleostei</taxon>
        <taxon>Neoteleostei</taxon>
        <taxon>Acanthomorphata</taxon>
        <taxon>Carangaria</taxon>
        <taxon>Pleuronectiformes</taxon>
        <taxon>Pleuronectoidei</taxon>
        <taxon>Cynoglossidae</taxon>
        <taxon>Cynoglossinae</taxon>
        <taxon>Cynoglossus</taxon>
    </lineage>
</organism>
<dbReference type="Pfam" id="PF00373">
    <property type="entry name" value="FERM_M"/>
    <property type="match status" value="1"/>
</dbReference>
<dbReference type="InterPro" id="IPR052074">
    <property type="entry name" value="NonRcpt_TyrProt_Phosphatase"/>
</dbReference>
<evidence type="ECO:0000313" key="4">
    <source>
        <dbReference type="Proteomes" id="UP000265120"/>
    </source>
</evidence>
<dbReference type="Gene3D" id="1.20.80.60">
    <property type="match status" value="1"/>
</dbReference>
<protein>
    <recommendedName>
        <fullName evidence="2">FERM domain-containing protein</fullName>
    </recommendedName>
</protein>
<reference evidence="3" key="3">
    <citation type="submission" date="2025-09" db="UniProtKB">
        <authorList>
            <consortium name="Ensembl"/>
        </authorList>
    </citation>
    <scope>IDENTIFICATION</scope>
</reference>
<dbReference type="InterPro" id="IPR019748">
    <property type="entry name" value="FERM_central"/>
</dbReference>
<feature type="chain" id="PRO_5018323434" description="FERM domain-containing protein" evidence="1">
    <location>
        <begin position="19"/>
        <end position="134"/>
    </location>
</feature>
<dbReference type="SUPFAM" id="SSF47031">
    <property type="entry name" value="Second domain of FERM"/>
    <property type="match status" value="1"/>
</dbReference>
<dbReference type="PRINTS" id="PR00935">
    <property type="entry name" value="BAND41"/>
</dbReference>
<dbReference type="InterPro" id="IPR018979">
    <property type="entry name" value="FERM_N"/>
</dbReference>
<feature type="domain" description="FERM" evidence="2">
    <location>
        <begin position="1"/>
        <end position="134"/>
    </location>
</feature>
<dbReference type="Pfam" id="PF09379">
    <property type="entry name" value="FERM_N"/>
    <property type="match status" value="1"/>
</dbReference>